<gene>
    <name evidence="2" type="ORF">POL72_18370</name>
</gene>
<organism evidence="2 3">
    <name type="scientific">Sorangium atrum</name>
    <dbReference type="NCBI Taxonomy" id="2995308"/>
    <lineage>
        <taxon>Bacteria</taxon>
        <taxon>Pseudomonadati</taxon>
        <taxon>Myxococcota</taxon>
        <taxon>Polyangia</taxon>
        <taxon>Polyangiales</taxon>
        <taxon>Polyangiaceae</taxon>
        <taxon>Sorangium</taxon>
    </lineage>
</organism>
<proteinExistence type="predicted"/>
<evidence type="ECO:0000313" key="2">
    <source>
        <dbReference type="EMBL" id="MDC0679713.1"/>
    </source>
</evidence>
<evidence type="ECO:0000256" key="1">
    <source>
        <dbReference type="SAM" id="MobiDB-lite"/>
    </source>
</evidence>
<protein>
    <submittedName>
        <fullName evidence="2">Uncharacterized protein</fullName>
    </submittedName>
</protein>
<dbReference type="EMBL" id="JAQNDK010000002">
    <property type="protein sequence ID" value="MDC0679713.1"/>
    <property type="molecule type" value="Genomic_DNA"/>
</dbReference>
<accession>A0ABT5C155</accession>
<sequence length="245" mass="26412">MLDFEVRRKLRRLLGEPAPLRPEHARELEGELMAAFGQLYPEQEMVPMKRLWLRKVLVVAAAAVVCGAAACVAPADVEVPVGRSISIQVADGAELPEPEALMAAVRGEGKTARRARVMVRGRRGDGATTLTLDVWGDEVPEGDVAERIRAAFPALAGAEIREDVLAGTVRGTLGAKLGHELLDLDVLDKDDVEAARRQVMEQLAAQGVEGKVDVQIEGDGEKRKVKVQIKLDGPPQDEAEMAPPP</sequence>
<name>A0ABT5C155_9BACT</name>
<keyword evidence="3" id="KW-1185">Reference proteome</keyword>
<feature type="region of interest" description="Disordered" evidence="1">
    <location>
        <begin position="225"/>
        <end position="245"/>
    </location>
</feature>
<evidence type="ECO:0000313" key="3">
    <source>
        <dbReference type="Proteomes" id="UP001217485"/>
    </source>
</evidence>
<feature type="compositionally biased region" description="Acidic residues" evidence="1">
    <location>
        <begin position="235"/>
        <end position="245"/>
    </location>
</feature>
<dbReference type="RefSeq" id="WP_272096710.1">
    <property type="nucleotide sequence ID" value="NZ_JAQNDK010000002.1"/>
</dbReference>
<reference evidence="2 3" key="1">
    <citation type="submission" date="2023-01" db="EMBL/GenBank/DDBJ databases">
        <title>Minimal conservation of predation-associated metabolite biosynthetic gene clusters underscores biosynthetic potential of Myxococcota including descriptions for ten novel species: Archangium lansinium sp. nov., Myxococcus landrumus sp. nov., Nannocystis bai.</title>
        <authorList>
            <person name="Ahearne A."/>
            <person name="Stevens C."/>
            <person name="Dowd S."/>
        </authorList>
    </citation>
    <scope>NUCLEOTIDE SEQUENCE [LARGE SCALE GENOMIC DNA]</scope>
    <source>
        <strain evidence="2 3">WIWO2</strain>
    </source>
</reference>
<comment type="caution">
    <text evidence="2">The sequence shown here is derived from an EMBL/GenBank/DDBJ whole genome shotgun (WGS) entry which is preliminary data.</text>
</comment>
<dbReference type="Proteomes" id="UP001217485">
    <property type="component" value="Unassembled WGS sequence"/>
</dbReference>